<dbReference type="CDD" id="cd11644">
    <property type="entry name" value="Precorrin-6Y-MT"/>
    <property type="match status" value="1"/>
</dbReference>
<dbReference type="RefSeq" id="WP_068903604.1">
    <property type="nucleotide sequence ID" value="NZ_BDCX01000020.1"/>
</dbReference>
<dbReference type="GO" id="GO:0008276">
    <property type="term" value="F:protein methyltransferase activity"/>
    <property type="evidence" value="ECO:0007669"/>
    <property type="project" value="InterPro"/>
</dbReference>
<evidence type="ECO:0000313" key="8">
    <source>
        <dbReference type="EMBL" id="GAT70921.1"/>
    </source>
</evidence>
<dbReference type="Gene3D" id="3.40.1010.10">
    <property type="entry name" value="Cobalt-precorrin-4 Transmethylase, Domain 1"/>
    <property type="match status" value="1"/>
</dbReference>
<dbReference type="InterPro" id="IPR014776">
    <property type="entry name" value="4pyrrole_Mease_sub2"/>
</dbReference>
<evidence type="ECO:0000256" key="4">
    <source>
        <dbReference type="ARBA" id="ARBA00022679"/>
    </source>
</evidence>
<reference evidence="8 9" key="1">
    <citation type="journal article" date="2016" name="Genome Announc.">
        <title>Draft Genome Sequence of Planomonospora sphaerica JCM9374, a Rare Actinomycete.</title>
        <authorList>
            <person name="Dohra H."/>
            <person name="Suzuki T."/>
            <person name="Inoue Y."/>
            <person name="Kodani S."/>
        </authorList>
    </citation>
    <scope>NUCLEOTIDE SEQUENCE [LARGE SCALE GENOMIC DNA]</scope>
    <source>
        <strain evidence="8 9">JCM 9374</strain>
    </source>
</reference>
<dbReference type="STRING" id="161355.PS9374_06610"/>
<dbReference type="InterPro" id="IPR035996">
    <property type="entry name" value="4pyrrol_Methylase_sf"/>
</dbReference>
<proteinExistence type="predicted"/>
<dbReference type="Gene3D" id="3.30.950.10">
    <property type="entry name" value="Methyltransferase, Cobalt-precorrin-4 Transmethylase, Domain 2"/>
    <property type="match status" value="1"/>
</dbReference>
<evidence type="ECO:0000256" key="5">
    <source>
        <dbReference type="ARBA" id="ARBA00022691"/>
    </source>
</evidence>
<keyword evidence="9" id="KW-1185">Reference proteome</keyword>
<dbReference type="PANTHER" id="PTHR43182:SF1">
    <property type="entry name" value="COBALT-PRECORRIN-7 C(5)-METHYLTRANSFERASE"/>
    <property type="match status" value="1"/>
</dbReference>
<reference evidence="9" key="2">
    <citation type="submission" date="2016-04" db="EMBL/GenBank/DDBJ databases">
        <title>Planomonospora sphaerica JCM9374 whole genome shotgun sequence.</title>
        <authorList>
            <person name="Suzuki T."/>
            <person name="Dohra H."/>
            <person name="Kodani S."/>
        </authorList>
    </citation>
    <scope>NUCLEOTIDE SEQUENCE [LARGE SCALE GENOMIC DNA]</scope>
    <source>
        <strain evidence="9">JCM 9374</strain>
    </source>
</reference>
<evidence type="ECO:0000313" key="9">
    <source>
        <dbReference type="Proteomes" id="UP000077701"/>
    </source>
</evidence>
<dbReference type="InterPro" id="IPR000878">
    <property type="entry name" value="4pyrrol_Mease"/>
</dbReference>
<dbReference type="NCBIfam" id="TIGR02467">
    <property type="entry name" value="CbiE"/>
    <property type="match status" value="1"/>
</dbReference>
<dbReference type="InterPro" id="IPR029063">
    <property type="entry name" value="SAM-dependent_MTases_sf"/>
</dbReference>
<dbReference type="EMBL" id="BDCX01000020">
    <property type="protein sequence ID" value="GAT70921.1"/>
    <property type="molecule type" value="Genomic_DNA"/>
</dbReference>
<protein>
    <submittedName>
        <fullName evidence="8">Precorrin-6y C5,15-methyltransferase subunit CbiE</fullName>
    </submittedName>
</protein>
<comment type="pathway">
    <text evidence="1">Cofactor biosynthesis; adenosylcobalamin biosynthesis.</text>
</comment>
<dbReference type="Gene3D" id="3.40.50.150">
    <property type="entry name" value="Vaccinia Virus protein VP39"/>
    <property type="match status" value="1"/>
</dbReference>
<evidence type="ECO:0000256" key="1">
    <source>
        <dbReference type="ARBA" id="ARBA00004953"/>
    </source>
</evidence>
<dbReference type="InterPro" id="IPR014777">
    <property type="entry name" value="4pyrrole_Mease_sub1"/>
</dbReference>
<dbReference type="InterPro" id="IPR050714">
    <property type="entry name" value="Cobalamin_biosynth_MTase"/>
</dbReference>
<feature type="region of interest" description="Disordered" evidence="6">
    <location>
        <begin position="365"/>
        <end position="413"/>
    </location>
</feature>
<dbReference type="PANTHER" id="PTHR43182">
    <property type="entry name" value="COBALT-PRECORRIN-6B C(15)-METHYLTRANSFERASE (DECARBOXYLATING)"/>
    <property type="match status" value="1"/>
</dbReference>
<dbReference type="SUPFAM" id="SSF53335">
    <property type="entry name" value="S-adenosyl-L-methionine-dependent methyltransferases"/>
    <property type="match status" value="1"/>
</dbReference>
<feature type="compositionally biased region" description="Basic and acidic residues" evidence="6">
    <location>
        <begin position="371"/>
        <end position="401"/>
    </location>
</feature>
<name>A0A171DPE2_9ACTN</name>
<evidence type="ECO:0000259" key="7">
    <source>
        <dbReference type="Pfam" id="PF00590"/>
    </source>
</evidence>
<keyword evidence="2" id="KW-0169">Cobalamin biosynthesis</keyword>
<evidence type="ECO:0000256" key="2">
    <source>
        <dbReference type="ARBA" id="ARBA00022573"/>
    </source>
</evidence>
<dbReference type="GO" id="GO:0009236">
    <property type="term" value="P:cobalamin biosynthetic process"/>
    <property type="evidence" value="ECO:0007669"/>
    <property type="project" value="UniProtKB-UniPathway"/>
</dbReference>
<dbReference type="AlphaFoldDB" id="A0A171DPE2"/>
<comment type="caution">
    <text evidence="8">The sequence shown here is derived from an EMBL/GenBank/DDBJ whole genome shotgun (WGS) entry which is preliminary data.</text>
</comment>
<accession>A0A171DPE2</accession>
<feature type="domain" description="Tetrapyrrole methylase" evidence="7">
    <location>
        <begin position="9"/>
        <end position="178"/>
    </location>
</feature>
<dbReference type="InterPro" id="IPR012818">
    <property type="entry name" value="CbiE"/>
</dbReference>
<dbReference type="Pfam" id="PF00590">
    <property type="entry name" value="TP_methylase"/>
    <property type="match status" value="1"/>
</dbReference>
<dbReference type="Proteomes" id="UP000077701">
    <property type="component" value="Unassembled WGS sequence"/>
</dbReference>
<dbReference type="UniPathway" id="UPA00148"/>
<keyword evidence="3 8" id="KW-0489">Methyltransferase</keyword>
<gene>
    <name evidence="8" type="ORF">PS9374_06610</name>
</gene>
<keyword evidence="4 8" id="KW-0808">Transferase</keyword>
<dbReference type="SUPFAM" id="SSF53790">
    <property type="entry name" value="Tetrapyrrole methylase"/>
    <property type="match status" value="1"/>
</dbReference>
<keyword evidence="5" id="KW-0949">S-adenosyl-L-methionine</keyword>
<organism evidence="8 9">
    <name type="scientific">Planomonospora sphaerica</name>
    <dbReference type="NCBI Taxonomy" id="161355"/>
    <lineage>
        <taxon>Bacteria</taxon>
        <taxon>Bacillati</taxon>
        <taxon>Actinomycetota</taxon>
        <taxon>Actinomycetes</taxon>
        <taxon>Streptosporangiales</taxon>
        <taxon>Streptosporangiaceae</taxon>
        <taxon>Planomonospora</taxon>
    </lineage>
</organism>
<dbReference type="GO" id="GO:0032259">
    <property type="term" value="P:methylation"/>
    <property type="evidence" value="ECO:0007669"/>
    <property type="project" value="UniProtKB-KW"/>
</dbReference>
<sequence length="435" mass="44768">MITVVGVDGRALSPLARARLEEATVLAGSDRLLERVRPLPDGARVVGGPLGRAVEAHREHGGRLVVLAAGDPGFFGAVAELRRHGVVPEVLPAPSLVSRAFAGAGLAWEDALVVTGERLDRVANACRAHHKVAVLAAPGVGPAEIARELAPTTPRALIVCEDLGGPDERITHSRMGEATTRPWKNPEVVLVLDPLHRGPDEPAWAAGARPGPPGWARDFADAGLDPVVRAFVLARLGPRLGDLVWDVGAGGGEIAVECALLGAAVVAVEPEEEACARLRRNVIAHGVKVALTRGRAPAALEPLAAPDAVFVGGGGVEAVAACAARGPRSLVCALRTAEQADAVLEVLREHGYRVEIVRIEASRTAGGNRGEAGEGHGAETGGEREEGHGAETGGEREEGHGAETGGDGVGHRAPASGPIFVVCAAGRDLEKIITP</sequence>
<evidence type="ECO:0000256" key="6">
    <source>
        <dbReference type="SAM" id="MobiDB-lite"/>
    </source>
</evidence>
<evidence type="ECO:0000256" key="3">
    <source>
        <dbReference type="ARBA" id="ARBA00022603"/>
    </source>
</evidence>